<keyword evidence="2" id="KW-0732">Signal</keyword>
<reference evidence="4" key="1">
    <citation type="submission" date="2024-05" db="EMBL/GenBank/DDBJ databases">
        <title>Planctomycetes of the genus Singulisphaera possess chitinolytic capabilities.</title>
        <authorList>
            <person name="Ivanova A."/>
        </authorList>
    </citation>
    <scope>NUCLEOTIDE SEQUENCE</scope>
    <source>
        <strain evidence="4">Ch08T</strain>
    </source>
</reference>
<dbReference type="InterPro" id="IPR011330">
    <property type="entry name" value="Glyco_hydro/deAcase_b/a-brl"/>
</dbReference>
<dbReference type="PANTHER" id="PTHR34216">
    <property type="match status" value="1"/>
</dbReference>
<protein>
    <submittedName>
        <fullName evidence="4">Polysaccharide deacetylase family protein</fullName>
    </submittedName>
</protein>
<dbReference type="InterPro" id="IPR051398">
    <property type="entry name" value="Polysacch_Deacetylase"/>
</dbReference>
<organism evidence="4">
    <name type="scientific">Singulisphaera sp. Ch08</name>
    <dbReference type="NCBI Taxonomy" id="3120278"/>
    <lineage>
        <taxon>Bacteria</taxon>
        <taxon>Pseudomonadati</taxon>
        <taxon>Planctomycetota</taxon>
        <taxon>Planctomycetia</taxon>
        <taxon>Isosphaerales</taxon>
        <taxon>Isosphaeraceae</taxon>
        <taxon>Singulisphaera</taxon>
    </lineage>
</organism>
<evidence type="ECO:0000256" key="2">
    <source>
        <dbReference type="ARBA" id="ARBA00022729"/>
    </source>
</evidence>
<dbReference type="GO" id="GO:0005975">
    <property type="term" value="P:carbohydrate metabolic process"/>
    <property type="evidence" value="ECO:0007669"/>
    <property type="project" value="InterPro"/>
</dbReference>
<dbReference type="Gene3D" id="3.20.20.370">
    <property type="entry name" value="Glycoside hydrolase/deacetylase"/>
    <property type="match status" value="1"/>
</dbReference>
<feature type="domain" description="NodB homology" evidence="3">
    <location>
        <begin position="85"/>
        <end position="337"/>
    </location>
</feature>
<dbReference type="Pfam" id="PF01522">
    <property type="entry name" value="Polysacc_deac_1"/>
    <property type="match status" value="2"/>
</dbReference>
<dbReference type="PANTHER" id="PTHR34216:SF3">
    <property type="entry name" value="POLY-BETA-1,6-N-ACETYL-D-GLUCOSAMINE N-DEACETYLASE"/>
    <property type="match status" value="1"/>
</dbReference>
<dbReference type="PROSITE" id="PS51677">
    <property type="entry name" value="NODB"/>
    <property type="match status" value="1"/>
</dbReference>
<gene>
    <name evidence="4" type="ORF">V5E97_05880</name>
</gene>
<dbReference type="GO" id="GO:0005576">
    <property type="term" value="C:extracellular region"/>
    <property type="evidence" value="ECO:0007669"/>
    <property type="project" value="UniProtKB-SubCell"/>
</dbReference>
<dbReference type="RefSeq" id="WP_406698371.1">
    <property type="nucleotide sequence ID" value="NZ_CP155447.1"/>
</dbReference>
<dbReference type="InterPro" id="IPR002509">
    <property type="entry name" value="NODB_dom"/>
</dbReference>
<dbReference type="CDD" id="cd10918">
    <property type="entry name" value="CE4_NodB_like_5s_6s"/>
    <property type="match status" value="1"/>
</dbReference>
<name>A0AAU7CK92_9BACT</name>
<sequence length="337" mass="38115">MARAFNQLGLTRLLERAARRPAVLVATFHRIGNPANEAFYDGVYSASPEAFRAQVRHLRDRFRLVTLDTLIAMADADSEFAVDRPTALITFDDGYRDNFDVAFPILQELGAPATFFIPTGFYSRPQVPWWDHTAYVLKRTSKTRITLDWPEPVDIHLEQSPRTTANAIAAVVQLYLDGKVDDEARFRTHLEERAEVVLDDNALGQALFMTWDQVRHLADSGMTIGSHAHDHRALTSLSETDQRHELIESKRILEYEVGREIEALAYPFGWAGTFDDQTQRLTHEAGYRLAFSSAEGVNRPGESDLFALRRLNVGYHDSAPLFRARTALQTSFGTSFL</sequence>
<evidence type="ECO:0000256" key="1">
    <source>
        <dbReference type="ARBA" id="ARBA00004613"/>
    </source>
</evidence>
<proteinExistence type="predicted"/>
<accession>A0AAU7CK92</accession>
<dbReference type="SUPFAM" id="SSF88713">
    <property type="entry name" value="Glycoside hydrolase/deacetylase"/>
    <property type="match status" value="1"/>
</dbReference>
<dbReference type="EMBL" id="CP155447">
    <property type="protein sequence ID" value="XBH05547.1"/>
    <property type="molecule type" value="Genomic_DNA"/>
</dbReference>
<dbReference type="AlphaFoldDB" id="A0AAU7CK92"/>
<evidence type="ECO:0000259" key="3">
    <source>
        <dbReference type="PROSITE" id="PS51677"/>
    </source>
</evidence>
<evidence type="ECO:0000313" key="4">
    <source>
        <dbReference type="EMBL" id="XBH05547.1"/>
    </source>
</evidence>
<comment type="subcellular location">
    <subcellularLocation>
        <location evidence="1">Secreted</location>
    </subcellularLocation>
</comment>
<dbReference type="GO" id="GO:0016810">
    <property type="term" value="F:hydrolase activity, acting on carbon-nitrogen (but not peptide) bonds"/>
    <property type="evidence" value="ECO:0007669"/>
    <property type="project" value="InterPro"/>
</dbReference>